<reference evidence="2" key="1">
    <citation type="journal article" date="2022" name="bioRxiv">
        <title>Sequencing and chromosome-scale assembly of the giantPleurodeles waltlgenome.</title>
        <authorList>
            <person name="Brown T."/>
            <person name="Elewa A."/>
            <person name="Iarovenko S."/>
            <person name="Subramanian E."/>
            <person name="Araus A.J."/>
            <person name="Petzold A."/>
            <person name="Susuki M."/>
            <person name="Suzuki K.-i.T."/>
            <person name="Hayashi T."/>
            <person name="Toyoda A."/>
            <person name="Oliveira C."/>
            <person name="Osipova E."/>
            <person name="Leigh N.D."/>
            <person name="Simon A."/>
            <person name="Yun M.H."/>
        </authorList>
    </citation>
    <scope>NUCLEOTIDE SEQUENCE</scope>
    <source>
        <strain evidence="2">20211129_DDA</strain>
        <tissue evidence="2">Liver</tissue>
    </source>
</reference>
<dbReference type="AlphaFoldDB" id="A0AAV7ND69"/>
<dbReference type="EMBL" id="JANPWB010000012">
    <property type="protein sequence ID" value="KAJ1113441.1"/>
    <property type="molecule type" value="Genomic_DNA"/>
</dbReference>
<organism evidence="2 3">
    <name type="scientific">Pleurodeles waltl</name>
    <name type="common">Iberian ribbed newt</name>
    <dbReference type="NCBI Taxonomy" id="8319"/>
    <lineage>
        <taxon>Eukaryota</taxon>
        <taxon>Metazoa</taxon>
        <taxon>Chordata</taxon>
        <taxon>Craniata</taxon>
        <taxon>Vertebrata</taxon>
        <taxon>Euteleostomi</taxon>
        <taxon>Amphibia</taxon>
        <taxon>Batrachia</taxon>
        <taxon>Caudata</taxon>
        <taxon>Salamandroidea</taxon>
        <taxon>Salamandridae</taxon>
        <taxon>Pleurodelinae</taxon>
        <taxon>Pleurodeles</taxon>
    </lineage>
</organism>
<comment type="caution">
    <text evidence="2">The sequence shown here is derived from an EMBL/GenBank/DDBJ whole genome shotgun (WGS) entry which is preliminary data.</text>
</comment>
<name>A0AAV7ND69_PLEWA</name>
<evidence type="ECO:0000313" key="2">
    <source>
        <dbReference type="EMBL" id="KAJ1113441.1"/>
    </source>
</evidence>
<feature type="compositionally biased region" description="Basic residues" evidence="1">
    <location>
        <begin position="68"/>
        <end position="78"/>
    </location>
</feature>
<keyword evidence="3" id="KW-1185">Reference proteome</keyword>
<evidence type="ECO:0000256" key="1">
    <source>
        <dbReference type="SAM" id="MobiDB-lite"/>
    </source>
</evidence>
<dbReference type="Proteomes" id="UP001066276">
    <property type="component" value="Chromosome 8"/>
</dbReference>
<evidence type="ECO:0000313" key="3">
    <source>
        <dbReference type="Proteomes" id="UP001066276"/>
    </source>
</evidence>
<protein>
    <submittedName>
        <fullName evidence="2">Uncharacterized protein</fullName>
    </submittedName>
</protein>
<proteinExistence type="predicted"/>
<feature type="region of interest" description="Disordered" evidence="1">
    <location>
        <begin position="21"/>
        <end position="78"/>
    </location>
</feature>
<sequence length="78" mass="8407">MGHLLTPSGCRHLAEPQVLQALGPSCPPPSAKVASRFTTGRRALETRSDGVMQEIAPEGRQPREPAAGRRRGTRVRPP</sequence>
<accession>A0AAV7ND69</accession>
<gene>
    <name evidence="2" type="ORF">NDU88_001687</name>
</gene>